<evidence type="ECO:0000259" key="12">
    <source>
        <dbReference type="PROSITE" id="PS50234"/>
    </source>
</evidence>
<feature type="compositionally biased region" description="Basic and acidic residues" evidence="10">
    <location>
        <begin position="4753"/>
        <end position="4797"/>
    </location>
</feature>
<dbReference type="Gene3D" id="3.40.50.300">
    <property type="entry name" value="P-loop containing nucleotide triphosphate hydrolases"/>
    <property type="match status" value="7"/>
</dbReference>
<dbReference type="InterPro" id="IPR012099">
    <property type="entry name" value="Midasin"/>
</dbReference>
<keyword evidence="8 9" id="KW-0539">Nucleus</keyword>
<evidence type="ECO:0000256" key="2">
    <source>
        <dbReference type="ARBA" id="ARBA00004642"/>
    </source>
</evidence>
<keyword evidence="14" id="KW-1185">Reference proteome</keyword>
<feature type="compositionally biased region" description="Polar residues" evidence="10">
    <location>
        <begin position="4799"/>
        <end position="4832"/>
    </location>
</feature>
<organism evidence="13 14">
    <name type="scientific">Platanthera zijinensis</name>
    <dbReference type="NCBI Taxonomy" id="2320716"/>
    <lineage>
        <taxon>Eukaryota</taxon>
        <taxon>Viridiplantae</taxon>
        <taxon>Streptophyta</taxon>
        <taxon>Embryophyta</taxon>
        <taxon>Tracheophyta</taxon>
        <taxon>Spermatophyta</taxon>
        <taxon>Magnoliopsida</taxon>
        <taxon>Liliopsida</taxon>
        <taxon>Asparagales</taxon>
        <taxon>Orchidaceae</taxon>
        <taxon>Orchidoideae</taxon>
        <taxon>Orchideae</taxon>
        <taxon>Orchidinae</taxon>
        <taxon>Platanthera</taxon>
    </lineage>
</organism>
<dbReference type="GO" id="GO:0000055">
    <property type="term" value="P:ribosomal large subunit export from nucleus"/>
    <property type="evidence" value="ECO:0007669"/>
    <property type="project" value="TreeGrafter"/>
</dbReference>
<dbReference type="PANTHER" id="PTHR48103:SF2">
    <property type="entry name" value="MIDASIN"/>
    <property type="match status" value="1"/>
</dbReference>
<feature type="compositionally biased region" description="Acidic residues" evidence="10">
    <location>
        <begin position="4579"/>
        <end position="4590"/>
    </location>
</feature>
<dbReference type="Pfam" id="PF21108">
    <property type="entry name" value="MDN1_4th"/>
    <property type="match status" value="1"/>
</dbReference>
<dbReference type="GO" id="GO:0005730">
    <property type="term" value="C:nucleolus"/>
    <property type="evidence" value="ECO:0007669"/>
    <property type="project" value="UniProtKB-SubCell"/>
</dbReference>
<dbReference type="InterPro" id="IPR041190">
    <property type="entry name" value="Midasin_AAA_lid_5"/>
</dbReference>
<feature type="compositionally biased region" description="Basic and acidic residues" evidence="10">
    <location>
        <begin position="4591"/>
        <end position="4626"/>
    </location>
</feature>
<evidence type="ECO:0000313" key="13">
    <source>
        <dbReference type="EMBL" id="KAK8919426.1"/>
    </source>
</evidence>
<gene>
    <name evidence="13" type="ORF">KSP39_PZI022148</name>
</gene>
<comment type="subcellular location">
    <subcellularLocation>
        <location evidence="1">Nucleus</location>
        <location evidence="1">Nucleolus</location>
    </subcellularLocation>
    <subcellularLocation>
        <location evidence="2">Nucleus</location>
        <location evidence="2">Nucleoplasm</location>
    </subcellularLocation>
</comment>
<evidence type="ECO:0000256" key="9">
    <source>
        <dbReference type="PIRNR" id="PIRNR010340"/>
    </source>
</evidence>
<dbReference type="FunFam" id="3.40.50.300:FF:000142">
    <property type="entry name" value="Midasin"/>
    <property type="match status" value="1"/>
</dbReference>
<feature type="transmembrane region" description="Helical" evidence="11">
    <location>
        <begin position="120"/>
        <end position="143"/>
    </location>
</feature>
<feature type="region of interest" description="Disordered" evidence="10">
    <location>
        <begin position="4923"/>
        <end position="4973"/>
    </location>
</feature>
<dbReference type="InterPro" id="IPR048617">
    <property type="entry name" value="MDN1_AAA_lid_4"/>
</dbReference>
<evidence type="ECO:0000256" key="3">
    <source>
        <dbReference type="ARBA" id="ARBA00007188"/>
    </source>
</evidence>
<dbReference type="FunFam" id="3.40.50.300:FF:001861">
    <property type="entry name" value="Midasin"/>
    <property type="match status" value="1"/>
</dbReference>
<evidence type="ECO:0000256" key="6">
    <source>
        <dbReference type="ARBA" id="ARBA00022840"/>
    </source>
</evidence>
<dbReference type="InterPro" id="IPR002035">
    <property type="entry name" value="VWF_A"/>
</dbReference>
<protein>
    <recommendedName>
        <fullName evidence="4 9">Midasin</fullName>
    </recommendedName>
</protein>
<evidence type="ECO:0000256" key="4">
    <source>
        <dbReference type="ARBA" id="ARBA00017143"/>
    </source>
</evidence>
<accession>A0AAP0FWL4</accession>
<dbReference type="Proteomes" id="UP001418222">
    <property type="component" value="Unassembled WGS sequence"/>
</dbReference>
<evidence type="ECO:0000256" key="1">
    <source>
        <dbReference type="ARBA" id="ARBA00004604"/>
    </source>
</evidence>
<keyword evidence="11" id="KW-1133">Transmembrane helix</keyword>
<dbReference type="FunFam" id="3.40.50.410:FF:000114">
    <property type="entry name" value="Midasin"/>
    <property type="match status" value="1"/>
</dbReference>
<dbReference type="PROSITE" id="PS50234">
    <property type="entry name" value="VWFA"/>
    <property type="match status" value="1"/>
</dbReference>
<dbReference type="Pfam" id="PF17867">
    <property type="entry name" value="AAA_lid_7"/>
    <property type="match status" value="3"/>
</dbReference>
<evidence type="ECO:0000256" key="10">
    <source>
        <dbReference type="SAM" id="MobiDB-lite"/>
    </source>
</evidence>
<feature type="domain" description="VWFA" evidence="12">
    <location>
        <begin position="5134"/>
        <end position="5334"/>
    </location>
</feature>
<dbReference type="InterPro" id="IPR025662">
    <property type="entry name" value="Sigma_54_int_dom_ATP-bd_1"/>
</dbReference>
<keyword evidence="7 9" id="KW-0143">Chaperone</keyword>
<dbReference type="GO" id="GO:0000027">
    <property type="term" value="P:ribosomal large subunit assembly"/>
    <property type="evidence" value="ECO:0007669"/>
    <property type="project" value="InterPro"/>
</dbReference>
<dbReference type="InterPro" id="IPR011704">
    <property type="entry name" value="ATPase_dyneun-rel_AAA"/>
</dbReference>
<dbReference type="SMART" id="SM00382">
    <property type="entry name" value="AAA"/>
    <property type="match status" value="5"/>
</dbReference>
<dbReference type="EMBL" id="JBBWWQ010000019">
    <property type="protein sequence ID" value="KAK8919426.1"/>
    <property type="molecule type" value="Genomic_DNA"/>
</dbReference>
<feature type="compositionally biased region" description="Basic and acidic residues" evidence="10">
    <location>
        <begin position="4636"/>
        <end position="4672"/>
    </location>
</feature>
<dbReference type="GO" id="GO:0016887">
    <property type="term" value="F:ATP hydrolysis activity"/>
    <property type="evidence" value="ECO:0007669"/>
    <property type="project" value="InterPro"/>
</dbReference>
<dbReference type="GO" id="GO:0005524">
    <property type="term" value="F:ATP binding"/>
    <property type="evidence" value="ECO:0007669"/>
    <property type="project" value="UniProtKB-KW"/>
</dbReference>
<dbReference type="FunFam" id="3.40.50.300:FF:001384">
    <property type="entry name" value="Midasin"/>
    <property type="match status" value="1"/>
</dbReference>
<keyword evidence="5 9" id="KW-0547">Nucleotide-binding</keyword>
<dbReference type="InterPro" id="IPR003593">
    <property type="entry name" value="AAA+_ATPase"/>
</dbReference>
<sequence>MALDGSFTCEAAILRFLARCPELRSNPKLVSLLQKERPISVVDTVAVVADPFLHPRYTIPILGCFRPICRKILHKVVEKLHSVGSFNSESEEYGEEIGDDDIHVIDFYVRRRRMMKLHELACLAFCRALDLAPFLLSFLLYYFQFAPPPFRRLLSLQIELRSTEIDSSIVDAVRVSYRLLLLEPKVFSELWDWWCVMQILSVIMKYSDRVTLNGLSVDEAFLCLLRWEEFCQDTSVEKAGCYLKDFEVKVETNAIEPVNLYQFIESFENCSYSFDSDSRKKHKNKFLCGQQPLAGKFFLTTAAKRSFESVLMAVSQKWPVLLYGPAGSGKTALINELAFKSGSRVLFIHVDEQMDCKSLIGSYISSDQPGEFKWQPGSLTQAVLGGLWVVFEEIDRAPNEMQSIILPLLEGSSSFVTGHGEVINVSERFCLFGTFSTSRHEFRQTIEGRVSFSNFWRKVMVQAPSEDDMIDIIKAIYPILDFISARLVDTFVKVNSFISYQGGGIMSASYYDRFTLRDLLKWCKRIAGFSLHFSGLGLSLLDSEHIYQEAVDLFAAFLPMSKSRSLLIKEIANLWCVPPQGVMCSPLNKPTLQMQQSGLQVGRIHLHYFKRTVIQARQPFVSIRNALHSLERIACSIKYNEPVLLVGETGTGKTTLVQNLAMRLGSPLIVMNLSQQTDIADLLGGYKPTDAQSICVPLYNEFKELFCITFSRKDNETLLRCLDIYIIEKKWKKLLRACQKSVDFVQKQIGKTQESGFGLKRKRPLSEETVHSWESFSLQLDCALKNISISSPMSFKFVEGAFVTALKTGQWLLLDEINLAPPETLQRIIGVLDGDQGTLCLAERGDIDNIERHPDFRLFACMNPASDAGKKELPFGFRSRFSEYFIDDVLDDDDLTLFVNQYMGEGKNTAEFSHRIVRFYKTVKKESDEKLQDSANQKPQFSLRSLARALQYTRKAEKNFGFKRALYDGFYMFFVSLLDSPSAAIMRNLILSNLVIGSMPPDIPFESYFSANLTPVDTSKIAFSMKSYVLTKSVQAHLNNLARAFFIKKYPVLLQGPTSSGKTSLVQYLASVTGHEFVRINNHEHTDLQEYFGSYLNDSHGRLQFQEGVLVKAVRKGYWIVLDELNLAPSDVLEALNRLLDDNRELFVPELQETIPAHPDFMLFATQNPPTVYGGRKILSRAFRNRFLEIHIDEIPDDELSTILEKRCCIPASYASKMVEVMKDLQLHRQNSKVFAGKHGYITPRDLFRWATRFRVLGKSYEDLAKDGYFLLAERLREESEKNFVRKVLEDHLKVKVVVDELYKAGHTDVARKFAEQTEDIDDLASITWTQSLRRLYFLVERCYRLREPVLLVGDTGGGKTTVCQLLSIVLGSRLHILNCHQNTETSDFVGGFHPVRERPELALEFRKYIGKIKESHFLGKIKESHFFLQLSEDIELSSDISQASFTLDYLNKIEAAYKQGPAFHPTVTGDDVALFETIKSEIRELHQKWQTIFSWQDGPLVQAMRAGDLFLVDEISLADDSVLERLNSVLEPERKLLLAEKGGSTPETITAHPNFFIFATMNPGGDYGKKELSPALRNRFTEIWVPPVCNIDELKCIALERFKPDLRCLVNCLLNFWQWFNQLGTGRMLTIRDLLSWISFINMTEETLGSEYAFLHGAFLILLDGLSLGTSMLKSEALMLRKSSLDFLIEELKVSCLGFSSSCYEMENCGWDDFGKHAVVLSANFSPPENCFGIDPFFIKKGHNDCKPEEFEFRAPTTLNNALRVLRAMQLPRPVLLEGSPGVGKTSLVVALAQYSGNTVVRINLSEQTDMMDLLGSDLPVESEGGMEFSWVDGILLQALKNGYWVLLDELNLAPQSVLEGLNAILDHRAEVYIPELGLTFKCPESFRIFACQNPSSQGGGRKGLPKSFLNRFIKVHVDELAAADYLFICQTRFPSIPSALLSKLITFNSRLYDDTMIKHKYGQDGSPWEFNLRDVIRSCEIIQDTPENAIYEGFLNIVYLQRMRSAADRREVKKLYEVVFGMKPCIPQFPDVYINPQYLVVGSACVERNHCQPTKGSKSQLNLLPGLFKSLEGIAQCVQRKWLCILVGPSSSGKTSVLRLLAQLTGNVLNELNLSSGTDVSELLGCFEQYDCFRNYKAAKCQIEQYVDEYFSLELEINWKDFILERKSLFSKWFSFFSSNIPSKSVNSFSTSSIDESSIFLNPLVEIINQLQHDIGKFSLPLSYSMVDLDKCLKTVQVLQKNWFMQPSAKFEWVPGKLVNAIEHGEWVVLDNGNLCNPTVLDRINSLVEPNGSITINECGLVEGKPLLLNAHSRFRMFITIDPKYGEISRAMRNRGVEIFMLQTECLPGELAVTTEDIEGNSAKRFLTLSGIPLEKMILAMNEAHSAAIAAGLSLGVRITLLELARWVQLFQQLIMNGNDPIWSLQLSWEHTYLAALGEPGGREVVMLGKISYLSDTELYKINPHLGCSLSLPGGWPLPHTLRNFVHYSRESCVKQNCLYLEFLSAQCASYSLSRNANSSSRSNYKGLFPAILPVEMLHQDLFPNIKNCQEIPILDLVQANQMLTFAGNWTTEQATESDLDMYIGLFKWYHVKLQPYCRFFESFYIILELEKDHPIWRCIRDCRKELLDHHKSNIVMQPIPLLSPKLAKFSISDSYMLKRQHQLISAIHCARILRRTFQQWSTDSTFLANEDVFKCAMQKILFSLMQLEKEVLNQIVNSKELFYDYSYFLELHILFWENVKSSHLEHLSIIWSWLKKKVIKFEPIFPEVVGVFLVEDLNLKFVPGWKVNTRASTLWLQGGHPFVPSSANVFYKLEQLTRFCEMVWKIPRISNEIHIDKKTQLDFIISINTDLRRLATEGVSMAKYIATKDNHSDAQCVPQLEEIYQMIFSRFEEERRRLESTSRSTQNYIDPSAGRSRSACCYFSSEILCRSSCFDSWLSVLLLLNRRSLTLDINLLLKLSNTILVDAVKACKALPSFHVLIQQALDYSLNYSSRSPVEFSPHQTFLWIFDAGISVDSAHLQFSSLILEMWFRWHSSLWNCFSERVKTYTWIRNSVYELFPTRIQILGIILNQGSFPIKDYDVNCLKHRVTSRALWQDGPLQDSLMDVLLSSADYLFKQILFVHEKYFKRDVFEKLKSILSELTDHDATLEGIQTLRSLILSSGHSLFSSLMGSVIQPLLEELYAGYSLNDSSSLGKAWVHIGILRFHLLLYPDGSDPAVKNALKSSWIHRRISLLELEMKVRRDCELLSGKCTDDLDEWFRESQEKLEMEEKCANAKNARCNNEIDIVEMANDWQVTSQSFITRLSEDFTEYMDLVQPIQVAVYEMKLGLSLFISGINEREYMSKTGIDKIDNILDPICLLMQFPKALRLNHSSLITLKNFAGPKMKPCENRGSERVQILDINLLNSLIAISSKISTVRDISHLQQQSIICHITFLHVAHTICSSQVMDKGSFLLLNEVFRRFSNFWIAMKSKAKESEETEAQYFKFRPRSFILNDFVDVEEAYLGNPESGGNHSSEGQELLLEREFLKLKETSKEVDDMEQDWNLIPESILSSLVHTHNQLFGSGNLVKPPGVCFITDQERLLSFMDSYRLGTTIIEGLQALSSSITDDNLLPEHLIRVCIDFKLSSGSKICHLYNVYKDSNTEVIFRMVEPLTVIQNMVKSFLEEWPDHPGLMKVNEITETLLEIPPCTPLSKALLGLQLLIGKIQFLQENDSRFRLKDEIQPLYGIISSWQKLEVDSWTTLLDGVSKQHEVNAAKLWFPLYGVLHRSLSPSSSGYNESDKILTIRSIEEFICTSSVGEFKKRLQLLLAFHGQLKDGIHLQAYFSPDSKESLHVEENLKILYNSFGYYIQFLPRVLKRIEAGKGSIEKDLKEYSRLFSWEHPCTHSLESSRKTRQKICKLVQKFNDVLQEPVMAVLAEEAKLIREEDPAWLKEKISDKNDSLELQFPIDLGKLGVTERFVWFGDWKRKTNTILQNFNDGSSGVSFASECLDKNFKTSWDAGWKAIETICKNAASFSHIWKQETRNLRQRRSLTELLKILEECGLSRHKLVDFQDLKSGQPSSSFLQPSFKSGHLLLREGSSSSTDTTTNLANKFEENADIRCSTTWAMANQFYFKSLSMIHQLHECQKCFSKDLTLEQVNQVVSYIHHLVVVQRDQRSIAYGVSSQIEKLRKLCHLLSSIGTHCPLSPHQSLIVKHIWQQKDLFDSLLALLKDMHIFLVTVKRSHMDACDTFRDEADNLSVIVDKFVPLFMQSKNKLDRYLLGSNGVVSTLNPDMPFIVSVQMEHLVRENFHTINTLEESVNALSIQKGSSESIKDSLLSRIRKIISQANKENVAFNSEVEAHNQSMCDDHSFNKQNDVFGEAYECTNKAIVGVFGNIDSSCVDHCGGGVLSAKDITSWKKIFESYMENLHLDRIYDGLLQTITEAFNLVECAGIQYPDLCSKVGIQLKHLYLSLEHLLKFSEGVLFEFLDAHRTISEMTNALAQIFILLLSKGFGSTEDQTEKTAQGIQDSCGTGMGEGQGLNDVSDEIEDEAQLTGTAEKDVPDNSYIPSDKNKGIEMDEDFPADAFSVSEGSDDGDDGEDVDIESKMGETGDRNQIVDEKLWDKEKDTKLENSMEKYESGPSVEEMDSSCRELRAKEDDAPTLEESDKFHKNEPDGQTEEQKDASDDENNADDRMLDKDTAFEDPTGIQTTEQEKCQEDDDMDEAQGSDTVEDGDSGPAESDKEIGDDDLPNPTDYVSDEISALSEEKHDTSNNLENKDNKNVEQEPSKDVTESDKSESVEYSQDKVDIFKQSQTPFSVGSSLEPQMCWSDSTNTNNGVASSSVSKDKELNMQFLMPNSSDDSKLAPNQPQPHISQGDTQARHLKETNPYRSIGKAIETWKEKVSVLDDADEEPTNPDYMEEDESAVEYRYVSEGEKNTSQALGPATADQIKANADGSEGHDIEDGERRKEHNDGMKEVQEHPEPKSLQSMNASISYHKHVEESLERATVSDAEFEALPQNYTDNSLGNVVSFRSLDISNKTASLDSGVIDMDLSTSIDNEIISGTMNQKAIADWKRYELATTRLSHELAEQLRLIMEPALASRLQGDYKTGKRINMKKVIPYIASQFRRDKIWLRRTKPNKRDYQVVIAIDDSRSMSESNCGNLAIEALVTVCRAMSHVEVGQFAVSSFGGKGNIKLLHDFDQSFSGEAGVKIISNLSFKQDNTIVDEPVADLLRHLKGMLDSAMGNVRAHFGKNPLHQLTLIISDGRLNEKENLRRCVRNLLNTKRMIAFILLDSHEESIMDQMEAFVDGRTTTFKKYMDGFPFPYYIVLKNVEALPRTLADLLRQWFELMQSTGE</sequence>
<feature type="compositionally biased region" description="Polar residues" evidence="10">
    <location>
        <begin position="4844"/>
        <end position="4867"/>
    </location>
</feature>
<evidence type="ECO:0000256" key="8">
    <source>
        <dbReference type="ARBA" id="ARBA00023242"/>
    </source>
</evidence>
<dbReference type="SUPFAM" id="SSF53300">
    <property type="entry name" value="vWA-like"/>
    <property type="match status" value="1"/>
</dbReference>
<keyword evidence="11" id="KW-0472">Membrane</keyword>
<dbReference type="GO" id="GO:0005654">
    <property type="term" value="C:nucleoplasm"/>
    <property type="evidence" value="ECO:0007669"/>
    <property type="project" value="UniProtKB-SubCell"/>
</dbReference>
<dbReference type="GO" id="GO:0030687">
    <property type="term" value="C:preribosome, large subunit precursor"/>
    <property type="evidence" value="ECO:0007669"/>
    <property type="project" value="TreeGrafter"/>
</dbReference>
<dbReference type="InterPro" id="IPR040848">
    <property type="entry name" value="AAA_lid_7"/>
</dbReference>
<keyword evidence="11" id="KW-0812">Transmembrane</keyword>
<evidence type="ECO:0000256" key="7">
    <source>
        <dbReference type="ARBA" id="ARBA00023186"/>
    </source>
</evidence>
<dbReference type="CDD" id="cd00009">
    <property type="entry name" value="AAA"/>
    <property type="match status" value="3"/>
</dbReference>
<keyword evidence="6 9" id="KW-0067">ATP-binding</keyword>
<feature type="compositionally biased region" description="Basic and acidic residues" evidence="10">
    <location>
        <begin position="4679"/>
        <end position="4689"/>
    </location>
</feature>
<dbReference type="Pfam" id="PF07728">
    <property type="entry name" value="AAA_5"/>
    <property type="match status" value="7"/>
</dbReference>
<comment type="similarity">
    <text evidence="3 9">Belongs to the midasin family.</text>
</comment>
<dbReference type="InterPro" id="IPR027417">
    <property type="entry name" value="P-loop_NTPase"/>
</dbReference>
<feature type="compositionally biased region" description="Basic and acidic residues" evidence="10">
    <location>
        <begin position="4946"/>
        <end position="4973"/>
    </location>
</feature>
<comment type="function">
    <text evidence="9">Nuclear chaperone required for maturation and nuclear export of pre-60S ribosome subunits.</text>
</comment>
<dbReference type="Pfam" id="PF17865">
    <property type="entry name" value="AAA_lid_5"/>
    <property type="match status" value="1"/>
</dbReference>
<dbReference type="PROSITE" id="PS00675">
    <property type="entry name" value="SIGMA54_INTERACT_1"/>
    <property type="match status" value="1"/>
</dbReference>
<evidence type="ECO:0000256" key="11">
    <source>
        <dbReference type="SAM" id="Phobius"/>
    </source>
</evidence>
<proteinExistence type="inferred from homology"/>
<dbReference type="FunFam" id="3.40.50.300:FF:000582">
    <property type="entry name" value="Midasin"/>
    <property type="match status" value="1"/>
</dbReference>
<feature type="compositionally biased region" description="Acidic residues" evidence="10">
    <location>
        <begin position="4705"/>
        <end position="4723"/>
    </location>
</feature>
<dbReference type="PANTHER" id="PTHR48103">
    <property type="entry name" value="MIDASIN-RELATED"/>
    <property type="match status" value="1"/>
</dbReference>
<reference evidence="13 14" key="1">
    <citation type="journal article" date="2022" name="Nat. Plants">
        <title>Genomes of leafy and leafless Platanthera orchids illuminate the evolution of mycoheterotrophy.</title>
        <authorList>
            <person name="Li M.H."/>
            <person name="Liu K.W."/>
            <person name="Li Z."/>
            <person name="Lu H.C."/>
            <person name="Ye Q.L."/>
            <person name="Zhang D."/>
            <person name="Wang J.Y."/>
            <person name="Li Y.F."/>
            <person name="Zhong Z.M."/>
            <person name="Liu X."/>
            <person name="Yu X."/>
            <person name="Liu D.K."/>
            <person name="Tu X.D."/>
            <person name="Liu B."/>
            <person name="Hao Y."/>
            <person name="Liao X.Y."/>
            <person name="Jiang Y.T."/>
            <person name="Sun W.H."/>
            <person name="Chen J."/>
            <person name="Chen Y.Q."/>
            <person name="Ai Y."/>
            <person name="Zhai J.W."/>
            <person name="Wu S.S."/>
            <person name="Zhou Z."/>
            <person name="Hsiao Y.Y."/>
            <person name="Wu W.L."/>
            <person name="Chen Y.Y."/>
            <person name="Lin Y.F."/>
            <person name="Hsu J.L."/>
            <person name="Li C.Y."/>
            <person name="Wang Z.W."/>
            <person name="Zhao X."/>
            <person name="Zhong W.Y."/>
            <person name="Ma X.K."/>
            <person name="Ma L."/>
            <person name="Huang J."/>
            <person name="Chen G.Z."/>
            <person name="Huang M.Z."/>
            <person name="Huang L."/>
            <person name="Peng D.H."/>
            <person name="Luo Y.B."/>
            <person name="Zou S.Q."/>
            <person name="Chen S.P."/>
            <person name="Lan S."/>
            <person name="Tsai W.C."/>
            <person name="Van de Peer Y."/>
            <person name="Liu Z.J."/>
        </authorList>
    </citation>
    <scope>NUCLEOTIDE SEQUENCE [LARGE SCALE GENOMIC DNA]</scope>
    <source>
        <strain evidence="13">Lor287</strain>
    </source>
</reference>
<feature type="compositionally biased region" description="Polar residues" evidence="10">
    <location>
        <begin position="4509"/>
        <end position="4518"/>
    </location>
</feature>
<dbReference type="PIRSF" id="PIRSF010340">
    <property type="entry name" value="Midasin"/>
    <property type="match status" value="1"/>
</dbReference>
<feature type="region of interest" description="Disordered" evidence="10">
    <location>
        <begin position="4506"/>
        <end position="4873"/>
    </location>
</feature>
<evidence type="ECO:0000313" key="14">
    <source>
        <dbReference type="Proteomes" id="UP001418222"/>
    </source>
</evidence>
<name>A0AAP0FWL4_9ASPA</name>
<evidence type="ECO:0000256" key="5">
    <source>
        <dbReference type="ARBA" id="ARBA00022741"/>
    </source>
</evidence>
<dbReference type="InterPro" id="IPR036465">
    <property type="entry name" value="vWFA_dom_sf"/>
</dbReference>
<dbReference type="SUPFAM" id="SSF52540">
    <property type="entry name" value="P-loop containing nucleoside triphosphate hydrolases"/>
    <property type="match status" value="6"/>
</dbReference>
<comment type="caution">
    <text evidence="13">The sequence shown here is derived from an EMBL/GenBank/DDBJ whole genome shotgun (WGS) entry which is preliminary data.</text>
</comment>